<proteinExistence type="predicted"/>
<dbReference type="KEGG" id="xcl:G4Z02_03340"/>
<dbReference type="AlphaFoldDB" id="A0A7L7KQG5"/>
<dbReference type="RefSeq" id="WP_258878447.1">
    <property type="nucleotide sequence ID" value="NZ_CP048914.1"/>
</dbReference>
<dbReference type="Proteomes" id="UP000514720">
    <property type="component" value="Chromosome"/>
</dbReference>
<reference evidence="1 2" key="1">
    <citation type="submission" date="2020-02" db="EMBL/GenBank/DDBJ databases">
        <authorList>
            <person name="Zheng R.K."/>
            <person name="Sun C.M."/>
        </authorList>
    </citation>
    <scope>NUCLEOTIDE SEQUENCE [LARGE SCALE GENOMIC DNA]</scope>
    <source>
        <strain evidence="2">zrk13</strain>
    </source>
</reference>
<sequence length="126" mass="14769">MNQDKRSTQNLKETIDIHLDSNVNGGFLDKLHNHYTELAPSKYYNQNVIEVENHHTRKRYSIRGEETMDVPKRKFLKYVIEDGSTIQIEYHESSNTMTIIIDVYGETVENILDKSIEIRTKLIEAI</sequence>
<evidence type="ECO:0000313" key="2">
    <source>
        <dbReference type="Proteomes" id="UP000514720"/>
    </source>
</evidence>
<accession>A0A7L7KQG5</accession>
<dbReference type="EMBL" id="CP048914">
    <property type="protein sequence ID" value="QMS84825.1"/>
    <property type="molecule type" value="Genomic_DNA"/>
</dbReference>
<organism evidence="1 2">
    <name type="scientific">Candidatus Xianfuyuplasma coldseepsis</name>
    <dbReference type="NCBI Taxonomy" id="2782163"/>
    <lineage>
        <taxon>Bacteria</taxon>
        <taxon>Bacillati</taxon>
        <taxon>Mycoplasmatota</taxon>
        <taxon>Mollicutes</taxon>
        <taxon>Candidatus Izemoplasmatales</taxon>
        <taxon>Candidatus Izemoplasmataceae</taxon>
        <taxon>Candidatus Xianfuyuplasma</taxon>
    </lineage>
</organism>
<name>A0A7L7KQG5_9MOLU</name>
<protein>
    <submittedName>
        <fullName evidence="1">Uncharacterized protein</fullName>
    </submittedName>
</protein>
<gene>
    <name evidence="1" type="ORF">G4Z02_03340</name>
</gene>
<evidence type="ECO:0000313" key="1">
    <source>
        <dbReference type="EMBL" id="QMS84825.1"/>
    </source>
</evidence>
<keyword evidence="2" id="KW-1185">Reference proteome</keyword>